<keyword evidence="3" id="KW-0268">Exocytosis</keyword>
<dbReference type="InterPro" id="IPR016159">
    <property type="entry name" value="Cullin_repeat-like_dom_sf"/>
</dbReference>
<dbReference type="GO" id="GO:0006887">
    <property type="term" value="P:exocytosis"/>
    <property type="evidence" value="ECO:0007669"/>
    <property type="project" value="UniProtKB-KW"/>
</dbReference>
<feature type="domain" description="Exocyst component Exo84 C-terminal" evidence="5">
    <location>
        <begin position="160"/>
        <end position="331"/>
    </location>
</feature>
<proteinExistence type="inferred from homology"/>
<dbReference type="PANTHER" id="PTHR21426:SF13">
    <property type="entry name" value="OS08G0566700 PROTEIN"/>
    <property type="match status" value="1"/>
</dbReference>
<feature type="region of interest" description="Disordered" evidence="4">
    <location>
        <begin position="734"/>
        <end position="776"/>
    </location>
</feature>
<dbReference type="GO" id="GO:0000145">
    <property type="term" value="C:exocyst"/>
    <property type="evidence" value="ECO:0007669"/>
    <property type="project" value="InterPro"/>
</dbReference>
<reference evidence="7" key="2">
    <citation type="submission" date="2025-08" db="UniProtKB">
        <authorList>
            <consortium name="RefSeq"/>
        </authorList>
    </citation>
    <scope>IDENTIFICATION</scope>
    <source>
        <tissue evidence="7">Leaf</tissue>
    </source>
</reference>
<feature type="region of interest" description="Disordered" evidence="4">
    <location>
        <begin position="795"/>
        <end position="824"/>
    </location>
</feature>
<dbReference type="GO" id="GO:0006893">
    <property type="term" value="P:Golgi to plasma membrane transport"/>
    <property type="evidence" value="ECO:0007669"/>
    <property type="project" value="TreeGrafter"/>
</dbReference>
<evidence type="ECO:0000256" key="4">
    <source>
        <dbReference type="SAM" id="MobiDB-lite"/>
    </source>
</evidence>
<dbReference type="RefSeq" id="XP_031377477.1">
    <property type="nucleotide sequence ID" value="XM_031521617.1"/>
</dbReference>
<evidence type="ECO:0000256" key="2">
    <source>
        <dbReference type="ARBA" id="ARBA00022448"/>
    </source>
</evidence>
<gene>
    <name evidence="7" type="primary">LOC116192913</name>
</gene>
<evidence type="ECO:0000256" key="3">
    <source>
        <dbReference type="ARBA" id="ARBA00022483"/>
    </source>
</evidence>
<dbReference type="PANTHER" id="PTHR21426">
    <property type="entry name" value="EXOCYST COMPLEX COMPONENT 8"/>
    <property type="match status" value="1"/>
</dbReference>
<dbReference type="AlphaFoldDB" id="A0A6P8C1T3"/>
<dbReference type="Pfam" id="PF16528">
    <property type="entry name" value="Exo84_C"/>
    <property type="match status" value="1"/>
</dbReference>
<dbReference type="GO" id="GO:0008104">
    <property type="term" value="P:intracellular protein localization"/>
    <property type="evidence" value="ECO:0007669"/>
    <property type="project" value="TreeGrafter"/>
</dbReference>
<evidence type="ECO:0000256" key="1">
    <source>
        <dbReference type="ARBA" id="ARBA00007210"/>
    </source>
</evidence>
<comment type="similarity">
    <text evidence="1">Belongs to the EXO84 family.</text>
</comment>
<evidence type="ECO:0000313" key="6">
    <source>
        <dbReference type="Proteomes" id="UP000515151"/>
    </source>
</evidence>
<feature type="compositionally biased region" description="Acidic residues" evidence="4">
    <location>
        <begin position="39"/>
        <end position="53"/>
    </location>
</feature>
<keyword evidence="6" id="KW-1185">Reference proteome</keyword>
<organism evidence="6 7">
    <name type="scientific">Punica granatum</name>
    <name type="common">Pomegranate</name>
    <dbReference type="NCBI Taxonomy" id="22663"/>
    <lineage>
        <taxon>Eukaryota</taxon>
        <taxon>Viridiplantae</taxon>
        <taxon>Streptophyta</taxon>
        <taxon>Embryophyta</taxon>
        <taxon>Tracheophyta</taxon>
        <taxon>Spermatophyta</taxon>
        <taxon>Magnoliopsida</taxon>
        <taxon>eudicotyledons</taxon>
        <taxon>Gunneridae</taxon>
        <taxon>Pentapetalae</taxon>
        <taxon>rosids</taxon>
        <taxon>malvids</taxon>
        <taxon>Myrtales</taxon>
        <taxon>Lythraceae</taxon>
        <taxon>Punica</taxon>
    </lineage>
</organism>
<dbReference type="OrthoDB" id="642193at2759"/>
<name>A0A6P8C1T3_PUNGR</name>
<feature type="compositionally biased region" description="Basic and acidic residues" evidence="4">
    <location>
        <begin position="750"/>
        <end position="768"/>
    </location>
</feature>
<feature type="compositionally biased region" description="Basic and acidic residues" evidence="4">
    <location>
        <begin position="802"/>
        <end position="812"/>
    </location>
</feature>
<reference evidence="6" key="1">
    <citation type="journal article" date="2020" name="Plant Biotechnol. J.">
        <title>The pomegranate (Punica granatum L.) draft genome dissects genetic divergence between soft- and hard-seeded cultivars.</title>
        <authorList>
            <person name="Luo X."/>
            <person name="Li H."/>
            <person name="Wu Z."/>
            <person name="Yao W."/>
            <person name="Zhao P."/>
            <person name="Cao D."/>
            <person name="Yu H."/>
            <person name="Li K."/>
            <person name="Poudel K."/>
            <person name="Zhao D."/>
            <person name="Zhang F."/>
            <person name="Xia X."/>
            <person name="Chen L."/>
            <person name="Wang Q."/>
            <person name="Jing D."/>
            <person name="Cao S."/>
        </authorList>
    </citation>
    <scope>NUCLEOTIDE SEQUENCE [LARGE SCALE GENOMIC DNA]</scope>
    <source>
        <strain evidence="6">cv. Tunisia</strain>
    </source>
</reference>
<keyword evidence="2" id="KW-0813">Transport</keyword>
<protein>
    <submittedName>
        <fullName evidence="7">Exocyst complex component EXO84B-like isoform X1</fullName>
    </submittedName>
</protein>
<dbReference type="InterPro" id="IPR042560">
    <property type="entry name" value="Exo84_C_2"/>
</dbReference>
<dbReference type="InterPro" id="IPR032403">
    <property type="entry name" value="Exo84_C"/>
</dbReference>
<accession>A0A6P8C1T3</accession>
<evidence type="ECO:0000259" key="5">
    <source>
        <dbReference type="Pfam" id="PF16528"/>
    </source>
</evidence>
<dbReference type="Proteomes" id="UP000515151">
    <property type="component" value="Chromosome 1"/>
</dbReference>
<dbReference type="GeneID" id="116192913"/>
<dbReference type="Gene3D" id="1.20.58.1220">
    <property type="entry name" value="Exo84p, C-terminal helical domain"/>
    <property type="match status" value="1"/>
</dbReference>
<evidence type="ECO:0000313" key="7">
    <source>
        <dbReference type="RefSeq" id="XP_031377477.1"/>
    </source>
</evidence>
<sequence>MESSSSTTRFKFRDHQDMDASALSDASSVISSLSSDPLDIGDDDDDYDGADDSDLQSMTATGIKHLCSELLELKAASDEEFQENIFANYSAFVRIFEEVEGIENELMKLKNHVSNQKKFVKELVDGIYVKLIVEEAEESVIEDSVSDELNSPSKLKAHINYVSETLDTLLSENRFDEALDIVEIEDENLERLQRRKGSSAGSLKLYNSVIVEGTSVLMLKLRVVAENPRTAAAELQQALSRICRLGNGHLATDLLLKYYNFRIEAGIHSLRSLKSFPWGVYIRELSKFVFSMISQAARSFVMLHGETSPYTSELIQWAQKETEAFTSSFGAYIRSISELSGGLCTVVQSLQFAVSFCSLLEAQKLVLTPYLIQQIHPCMEEALDTYIEHFKKVVAIFTASDSWILGKYLVSGILVESCTSVFVSDRTEYCLLTNSGRKLMTLLQAIAQDVSPLAAHEMESSTIKCLTDLFMEYISSTEKVINGDTGHLDRGKDDRTVSSMETLMNHISILFNLLTLECLFSRIIRSILNCKSQRDSSNMDEHDVLDNSFLSIQEALGRVRSCFCQQYISRIMSNQNRRRISSKASSGDPSDSVVSHDAGPSIPLQVFFLELRKIRELAEEVVEVSWMRELLKDVIEAIFDWITGNQVISTPHEEKLTLQHFEPTQDQFILDVQFLVEIAKHGEYFSENPFALEKLRESSFLSVGLDPERDTNEDDWAIIAAGEAIEKLLQIEEEEVSRSEPGGAVEGEIEPFKHKSVQDDCLSSREDSTGSDECAGGRDASLVIRTADAFYVPDTEADAAGDLDHPSEEGIHGGEGSSRMPGRELFDTELTGEAAVKDQGENEVLLD</sequence>
<dbReference type="SUPFAM" id="SSF74788">
    <property type="entry name" value="Cullin repeat-like"/>
    <property type="match status" value="1"/>
</dbReference>
<feature type="region of interest" description="Disordered" evidence="4">
    <location>
        <begin position="32"/>
        <end position="53"/>
    </location>
</feature>
<dbReference type="InterPro" id="IPR033961">
    <property type="entry name" value="Exo84"/>
</dbReference>
<dbReference type="Pfam" id="PF08700">
    <property type="entry name" value="VPS51_Exo84_N"/>
    <property type="match status" value="1"/>
</dbReference>